<accession>A0A382MKU8</accession>
<dbReference type="AlphaFoldDB" id="A0A382MKU8"/>
<protein>
    <submittedName>
        <fullName evidence="1">Uncharacterized protein</fullName>
    </submittedName>
</protein>
<gene>
    <name evidence="1" type="ORF">METZ01_LOCUS302457</name>
</gene>
<reference evidence="1" key="1">
    <citation type="submission" date="2018-05" db="EMBL/GenBank/DDBJ databases">
        <authorList>
            <person name="Lanie J.A."/>
            <person name="Ng W.-L."/>
            <person name="Kazmierczak K.M."/>
            <person name="Andrzejewski T.M."/>
            <person name="Davidsen T.M."/>
            <person name="Wayne K.J."/>
            <person name="Tettelin H."/>
            <person name="Glass J.I."/>
            <person name="Rusch D."/>
            <person name="Podicherti R."/>
            <person name="Tsui H.-C.T."/>
            <person name="Winkler M.E."/>
        </authorList>
    </citation>
    <scope>NUCLEOTIDE SEQUENCE</scope>
</reference>
<proteinExistence type="predicted"/>
<name>A0A382MKU8_9ZZZZ</name>
<sequence>MSRIRQDVQIQWSTAALLVLISGAIAGCPSDESKPCADGG</sequence>
<evidence type="ECO:0000313" key="1">
    <source>
        <dbReference type="EMBL" id="SVC49603.1"/>
    </source>
</evidence>
<organism evidence="1">
    <name type="scientific">marine metagenome</name>
    <dbReference type="NCBI Taxonomy" id="408172"/>
    <lineage>
        <taxon>unclassified sequences</taxon>
        <taxon>metagenomes</taxon>
        <taxon>ecological metagenomes</taxon>
    </lineage>
</organism>
<dbReference type="EMBL" id="UINC01094396">
    <property type="protein sequence ID" value="SVC49603.1"/>
    <property type="molecule type" value="Genomic_DNA"/>
</dbReference>
<dbReference type="PROSITE" id="PS51257">
    <property type="entry name" value="PROKAR_LIPOPROTEIN"/>
    <property type="match status" value="1"/>
</dbReference>
<feature type="non-terminal residue" evidence="1">
    <location>
        <position position="40"/>
    </location>
</feature>